<dbReference type="Proteomes" id="UP000215033">
    <property type="component" value="Chromosome 1"/>
</dbReference>
<dbReference type="SUPFAM" id="SSF54637">
    <property type="entry name" value="Thioesterase/thiol ester dehydrase-isomerase"/>
    <property type="match status" value="1"/>
</dbReference>
<evidence type="ECO:0000313" key="2">
    <source>
        <dbReference type="EMBL" id="SNU78576.1"/>
    </source>
</evidence>
<dbReference type="EMBL" id="UGRS01000003">
    <property type="protein sequence ID" value="SUA48774.1"/>
    <property type="molecule type" value="Genomic_DNA"/>
</dbReference>
<dbReference type="Gene3D" id="3.10.129.10">
    <property type="entry name" value="Hotdog Thioesterase"/>
    <property type="match status" value="1"/>
</dbReference>
<name>A0A378X7Q8_9NEIS</name>
<evidence type="ECO:0000259" key="1">
    <source>
        <dbReference type="Pfam" id="PF09500"/>
    </source>
</evidence>
<evidence type="ECO:0000313" key="4">
    <source>
        <dbReference type="Proteomes" id="UP000215033"/>
    </source>
</evidence>
<dbReference type="Proteomes" id="UP000254055">
    <property type="component" value="Unassembled WGS sequence"/>
</dbReference>
<gene>
    <name evidence="3" type="ORF">NCTC12229_02187</name>
    <name evidence="2" type="ORF">SAMEA4504057_00043</name>
</gene>
<evidence type="ECO:0000313" key="5">
    <source>
        <dbReference type="Proteomes" id="UP000254055"/>
    </source>
</evidence>
<dbReference type="KEGG" id="nzo:SAMEA4504057_0043"/>
<accession>A0A378X7Q8</accession>
<feature type="domain" description="Thioesterase putative" evidence="1">
    <location>
        <begin position="5"/>
        <end position="144"/>
    </location>
</feature>
<proteinExistence type="predicted"/>
<reference evidence="2 4" key="1">
    <citation type="submission" date="2017-06" db="EMBL/GenBank/DDBJ databases">
        <authorList>
            <consortium name="Pathogen Informatics"/>
        </authorList>
    </citation>
    <scope>NUCLEOTIDE SEQUENCE [LARGE SCALE GENOMIC DNA]</scope>
    <source>
        <strain evidence="2 4">NCTC12230</strain>
    </source>
</reference>
<dbReference type="AlphaFoldDB" id="A0A378X7Q8"/>
<organism evidence="3 5">
    <name type="scientific">Neisseria zoodegmatis</name>
    <dbReference type="NCBI Taxonomy" id="326523"/>
    <lineage>
        <taxon>Bacteria</taxon>
        <taxon>Pseudomonadati</taxon>
        <taxon>Pseudomonadota</taxon>
        <taxon>Betaproteobacteria</taxon>
        <taxon>Neisseriales</taxon>
        <taxon>Neisseriaceae</taxon>
        <taxon>Neisseria</taxon>
    </lineage>
</organism>
<protein>
    <submittedName>
        <fullName evidence="2 3">Thioesterase domain</fullName>
    </submittedName>
</protein>
<sequence>MMNAAELQTFLHHNIPASAALSLGVSESSPQRVVLSAPISINRNHHHTVFGGSISMLATLCGWSLVHLNYPEYHGKIVIQESTIRYTKPATGDLSAVCEKTDPEAWALCSRMLSERGKGKISVTCVLFSEGIEVARFEGKYVVLA</sequence>
<dbReference type="InterPro" id="IPR029069">
    <property type="entry name" value="HotDog_dom_sf"/>
</dbReference>
<evidence type="ECO:0000313" key="3">
    <source>
        <dbReference type="EMBL" id="SUA48774.1"/>
    </source>
</evidence>
<reference evidence="3 5" key="2">
    <citation type="submission" date="2018-06" db="EMBL/GenBank/DDBJ databases">
        <authorList>
            <consortium name="Pathogen Informatics"/>
            <person name="Doyle S."/>
        </authorList>
    </citation>
    <scope>NUCLEOTIDE SEQUENCE [LARGE SCALE GENOMIC DNA]</scope>
    <source>
        <strain evidence="3 5">NCTC12229</strain>
    </source>
</reference>
<dbReference type="NCBIfam" id="TIGR02447">
    <property type="entry name" value="yiiD_Cterm"/>
    <property type="match status" value="1"/>
</dbReference>
<dbReference type="Pfam" id="PF09500">
    <property type="entry name" value="YiiD_C"/>
    <property type="match status" value="1"/>
</dbReference>
<dbReference type="InterPro" id="IPR012660">
    <property type="entry name" value="YiiD_C"/>
</dbReference>
<dbReference type="EMBL" id="LT906434">
    <property type="protein sequence ID" value="SNU78576.1"/>
    <property type="molecule type" value="Genomic_DNA"/>
</dbReference>